<gene>
    <name evidence="1" type="ORF">M5K25_018827</name>
</gene>
<dbReference type="Proteomes" id="UP001552299">
    <property type="component" value="Unassembled WGS sequence"/>
</dbReference>
<dbReference type="AlphaFoldDB" id="A0ABD0UDE6"/>
<evidence type="ECO:0000313" key="1">
    <source>
        <dbReference type="EMBL" id="KAL0910743.1"/>
    </source>
</evidence>
<dbReference type="EMBL" id="JANQDX010000015">
    <property type="protein sequence ID" value="KAL0910743.1"/>
    <property type="molecule type" value="Genomic_DNA"/>
</dbReference>
<comment type="caution">
    <text evidence="1">The sequence shown here is derived from an EMBL/GenBank/DDBJ whole genome shotgun (WGS) entry which is preliminary data.</text>
</comment>
<sequence length="229" mass="26684">MSKDLWETLIQALKNPKRYEAYFAERNMTEVLQAQNEPIITFTEDDLIIGMTGHNCPLYIMVESESMIINQILIDLGSSLNLLSFKALRSLCLDVQHLVPKKLMSTSRGKKKEEDSDPDYDYDSTYVNNVQCVFSRRIDSMVGQEDYSIKVKSTKKKQIVQYKRHSKNIVKVDQYPYLQTITSFLPEHLVRKASASIMIERCSYKKRSHIHYAKIFLKMDLPSNFTHKN</sequence>
<reference evidence="1 2" key="1">
    <citation type="journal article" date="2024" name="Plant Biotechnol. J.">
        <title>Dendrobium thyrsiflorum genome and its molecular insights into genes involved in important horticultural traits.</title>
        <authorList>
            <person name="Chen B."/>
            <person name="Wang J.Y."/>
            <person name="Zheng P.J."/>
            <person name="Li K.L."/>
            <person name="Liang Y.M."/>
            <person name="Chen X.F."/>
            <person name="Zhang C."/>
            <person name="Zhao X."/>
            <person name="He X."/>
            <person name="Zhang G.Q."/>
            <person name="Liu Z.J."/>
            <person name="Xu Q."/>
        </authorList>
    </citation>
    <scope>NUCLEOTIDE SEQUENCE [LARGE SCALE GENOMIC DNA]</scope>
    <source>
        <strain evidence="1">GZMU011</strain>
    </source>
</reference>
<organism evidence="1 2">
    <name type="scientific">Dendrobium thyrsiflorum</name>
    <name type="common">Pinecone-like raceme dendrobium</name>
    <name type="synonym">Orchid</name>
    <dbReference type="NCBI Taxonomy" id="117978"/>
    <lineage>
        <taxon>Eukaryota</taxon>
        <taxon>Viridiplantae</taxon>
        <taxon>Streptophyta</taxon>
        <taxon>Embryophyta</taxon>
        <taxon>Tracheophyta</taxon>
        <taxon>Spermatophyta</taxon>
        <taxon>Magnoliopsida</taxon>
        <taxon>Liliopsida</taxon>
        <taxon>Asparagales</taxon>
        <taxon>Orchidaceae</taxon>
        <taxon>Epidendroideae</taxon>
        <taxon>Malaxideae</taxon>
        <taxon>Dendrobiinae</taxon>
        <taxon>Dendrobium</taxon>
    </lineage>
</organism>
<proteinExistence type="predicted"/>
<accession>A0ABD0UDE6</accession>
<keyword evidence="2" id="KW-1185">Reference proteome</keyword>
<protein>
    <submittedName>
        <fullName evidence="1">Uncharacterized protein</fullName>
    </submittedName>
</protein>
<name>A0ABD0UDE6_DENTH</name>
<evidence type="ECO:0000313" key="2">
    <source>
        <dbReference type="Proteomes" id="UP001552299"/>
    </source>
</evidence>